<dbReference type="SMART" id="SM00382">
    <property type="entry name" value="AAA"/>
    <property type="match status" value="1"/>
</dbReference>
<dbReference type="AlphaFoldDB" id="H2APJ6"/>
<dbReference type="HOGENOM" id="CLU_000688_0_4_1"/>
<dbReference type="GO" id="GO:0016887">
    <property type="term" value="F:ATP hydrolysis activity"/>
    <property type="evidence" value="ECO:0007669"/>
    <property type="project" value="EnsemblFungi"/>
</dbReference>
<dbReference type="PROSITE" id="PS00674">
    <property type="entry name" value="AAA"/>
    <property type="match status" value="1"/>
</dbReference>
<dbReference type="GO" id="GO:0043335">
    <property type="term" value="P:protein unfolding"/>
    <property type="evidence" value="ECO:0007669"/>
    <property type="project" value="EnsemblFungi"/>
</dbReference>
<dbReference type="eggNOG" id="KOG0736">
    <property type="taxonomic scope" value="Eukaryota"/>
</dbReference>
<dbReference type="InParanoid" id="H2APJ6"/>
<dbReference type="InterPro" id="IPR003593">
    <property type="entry name" value="AAA+_ATPase"/>
</dbReference>
<dbReference type="GeneID" id="13886374"/>
<dbReference type="Pfam" id="PF23315">
    <property type="entry name" value="PEX6_4th"/>
    <property type="match status" value="1"/>
</dbReference>
<dbReference type="FunFam" id="1.10.8.60:FF:000039">
    <property type="entry name" value="peroxisome biogenesis factor 6"/>
    <property type="match status" value="1"/>
</dbReference>
<evidence type="ECO:0000313" key="14">
    <source>
        <dbReference type="Proteomes" id="UP000005220"/>
    </source>
</evidence>
<dbReference type="PANTHER" id="PTHR23077:SF9">
    <property type="entry name" value="PEROXISOMAL ATPASE PEX6"/>
    <property type="match status" value="1"/>
</dbReference>
<dbReference type="Pfam" id="PF23111">
    <property type="entry name" value="N1_PEX6"/>
    <property type="match status" value="1"/>
</dbReference>
<dbReference type="InterPro" id="IPR027417">
    <property type="entry name" value="P-loop_NTPase"/>
</dbReference>
<keyword evidence="5" id="KW-0067">ATP-binding</keyword>
<dbReference type="GO" id="GO:0012505">
    <property type="term" value="C:endomembrane system"/>
    <property type="evidence" value="ECO:0007669"/>
    <property type="project" value="UniProtKB-SubCell"/>
</dbReference>
<evidence type="ECO:0000256" key="5">
    <source>
        <dbReference type="ARBA" id="ARBA00022840"/>
    </source>
</evidence>
<dbReference type="Gene3D" id="3.40.50.300">
    <property type="entry name" value="P-loop containing nucleotide triphosphate hydrolases"/>
    <property type="match status" value="2"/>
</dbReference>
<dbReference type="PANTHER" id="PTHR23077">
    <property type="entry name" value="AAA-FAMILY ATPASE"/>
    <property type="match status" value="1"/>
</dbReference>
<dbReference type="Pfam" id="PF17862">
    <property type="entry name" value="AAA_lid_3"/>
    <property type="match status" value="1"/>
</dbReference>
<sequence length="1049" mass="117602">MKVSLQFNYDEASEHCELSTDLLEAKSEGKQQSTNSIFATIGIPNYAHLKKQILVNCEVNKELPERTIKLASRLLNVSTAAPTIDYCYIQVSEEKPPTLDSITLLLNTKLYDKLVTLSTDYERLEFFSLKYNIRNLKTVIHNGDLISEGWCGILDCQPFNEGQIDFSKTETIFVRDDEGFLRKNKSIPVNSLDSSRNKYPIKCLKYPVPSDLIIPKPDTREDDTFFIFADTAILLNVDITSGSLILLEDESGHTTPAKLFVLLTPNSYDKSTLYAHPRLLSKFSSSSYLSIKRYNALSNENSIRSESLNVASSVSIARIGGWYQSQKIYQEIIMHNLRTFFMNKERIVKVGDLLPIAFDSSASHLFNEGMGDCPITQYNDALVWFRIENIALSANEENATLNEVSDADQAVEVPLNGMFLINPGMGTKLITSNMVKEKIIPTKAHDILSYYDIRRPFSYDFEIFPYADSLVNIVDSAIKNITADFPINTSILLYSSTPYTGKRMLVDFLSSWLGLSLIQIDCFDLSASVGSLDSVIKIIGYLKSKLENILPYVNGSIVYISHLDTILSQHDPNQDPDSSKLSRIFEIEFNKLIGGFAEKYESVIFIASVSDIDDIPVSIRSQFKFEIEVPIPNEAQRREIFKWHLGINVLNINSSKSDFVFSTGKDVSLDTLAIHSAGLNASDINSIIQSTKADVLSQHIAEKQSSQAWFKKKLIISMPDLSRAIAKARDEFSLSIGAPKIPNVTWADIGGVEQIKGEIMDTIDIPLKHPELFASGVQKRSGILFYGPPGTGKTLMAKAIATNFSLNFFSVKGPELLNMYIGESEANVRKVFQRARDARPCIIFFDEIDSVAPKRGNQGDSGGVMDRIVSQLLAELDSMSSEEGEGVFVIGATNRPDLLDEALLRPGRFDKLLYLGISDTVEKQLNILKALTRKFNMDSDVNLAKLAKICPFNYTGADFYALCSDAMLNAMTRIAKEIDEKLKQYNEHRMDIGEGKVSLKYWFDRVSSEEDTRVAVKMEDFLKAQRELTPSVSQDELDHYLAVKENFES</sequence>
<evidence type="ECO:0000256" key="4">
    <source>
        <dbReference type="ARBA" id="ARBA00022801"/>
    </source>
</evidence>
<dbReference type="GO" id="GO:0005829">
    <property type="term" value="C:cytosol"/>
    <property type="evidence" value="ECO:0007669"/>
    <property type="project" value="EnsemblFungi"/>
</dbReference>
<dbReference type="InterPro" id="IPR047533">
    <property type="entry name" value="RecA-like_PEX6_r2"/>
</dbReference>
<evidence type="ECO:0000256" key="10">
    <source>
        <dbReference type="ARBA" id="ARBA00045342"/>
    </source>
</evidence>
<gene>
    <name evidence="13" type="primary">KAFR0A08620</name>
    <name evidence="13" type="ORF">KAFR_0A08620</name>
</gene>
<dbReference type="InterPro" id="IPR041569">
    <property type="entry name" value="AAA_lid_3"/>
</dbReference>
<dbReference type="KEGG" id="kaf:KAFR_0A08620"/>
<organism evidence="13 14">
    <name type="scientific">Kazachstania africana (strain ATCC 22294 / BCRC 22015 / CBS 2517 / CECT 1963 / NBRC 1671 / NRRL Y-8276)</name>
    <name type="common">Yeast</name>
    <name type="synonym">Kluyveromyces africanus</name>
    <dbReference type="NCBI Taxonomy" id="1071382"/>
    <lineage>
        <taxon>Eukaryota</taxon>
        <taxon>Fungi</taxon>
        <taxon>Dikarya</taxon>
        <taxon>Ascomycota</taxon>
        <taxon>Saccharomycotina</taxon>
        <taxon>Saccharomycetes</taxon>
        <taxon>Saccharomycetales</taxon>
        <taxon>Saccharomycetaceae</taxon>
        <taxon>Kazachstania</taxon>
    </lineage>
</organism>
<evidence type="ECO:0000256" key="2">
    <source>
        <dbReference type="ARBA" id="ARBA00022593"/>
    </source>
</evidence>
<dbReference type="SUPFAM" id="SSF52540">
    <property type="entry name" value="P-loop containing nucleoside triphosphate hydrolases"/>
    <property type="match status" value="2"/>
</dbReference>
<dbReference type="GO" id="GO:0005524">
    <property type="term" value="F:ATP binding"/>
    <property type="evidence" value="ECO:0007669"/>
    <property type="project" value="UniProtKB-KW"/>
</dbReference>
<comment type="function">
    <text evidence="10">Component of the PEX1-PEX6 AAA ATPase complex, a protein dislocase complex that mediates the ATP-dependent extraction of the PEX5 receptor from peroxisomal membranes, an essential step for PEX5 recycling. Specifically recognizes PEX5 monoubiquitinated at 'Cys-6', and pulls it out of the peroxisome lumen through the PEX2-PEX10-PEX12 retrotranslocation channel. Extraction by the PEX1-PEX6 AAA ATPase complex is accompanied by unfolding of the TPR repeats and release of bound cargo from PEX5.</text>
</comment>
<evidence type="ECO:0000256" key="6">
    <source>
        <dbReference type="ARBA" id="ARBA00023136"/>
    </source>
</evidence>
<keyword evidence="6" id="KW-0472">Membrane</keyword>
<dbReference type="EMBL" id="HE650821">
    <property type="protein sequence ID" value="CCF56296.1"/>
    <property type="molecule type" value="Genomic_DNA"/>
</dbReference>
<evidence type="ECO:0000256" key="3">
    <source>
        <dbReference type="ARBA" id="ARBA00022741"/>
    </source>
</evidence>
<dbReference type="OrthoDB" id="5553750at2759"/>
<dbReference type="FunCoup" id="H2APJ6">
    <property type="interactions" value="314"/>
</dbReference>
<proteinExistence type="inferred from homology"/>
<name>H2APJ6_KAZAF</name>
<evidence type="ECO:0000256" key="7">
    <source>
        <dbReference type="ARBA" id="ARBA00029433"/>
    </source>
</evidence>
<evidence type="ECO:0000259" key="12">
    <source>
        <dbReference type="SMART" id="SM00382"/>
    </source>
</evidence>
<accession>H2APJ6</accession>
<evidence type="ECO:0000256" key="9">
    <source>
        <dbReference type="ARBA" id="ARBA00034920"/>
    </source>
</evidence>
<evidence type="ECO:0000256" key="1">
    <source>
        <dbReference type="ARBA" id="ARBA00006914"/>
    </source>
</evidence>
<keyword evidence="3" id="KW-0547">Nucleotide-binding</keyword>
<dbReference type="InterPro" id="IPR050168">
    <property type="entry name" value="AAA_ATPase_domain"/>
</dbReference>
<keyword evidence="4" id="KW-0378">Hydrolase</keyword>
<evidence type="ECO:0000256" key="8">
    <source>
        <dbReference type="ARBA" id="ARBA00034811"/>
    </source>
</evidence>
<feature type="domain" description="AAA+ ATPase" evidence="12">
    <location>
        <begin position="779"/>
        <end position="919"/>
    </location>
</feature>
<dbReference type="GO" id="GO:1904949">
    <property type="term" value="C:ATPase complex"/>
    <property type="evidence" value="ECO:0007669"/>
    <property type="project" value="EnsemblFungi"/>
</dbReference>
<dbReference type="GO" id="GO:0140318">
    <property type="term" value="F:protein transporter activity"/>
    <property type="evidence" value="ECO:0007669"/>
    <property type="project" value="EnsemblFungi"/>
</dbReference>
<dbReference type="GO" id="GO:0005778">
    <property type="term" value="C:peroxisomal membrane"/>
    <property type="evidence" value="ECO:0007669"/>
    <property type="project" value="TreeGrafter"/>
</dbReference>
<dbReference type="InterPro" id="IPR003959">
    <property type="entry name" value="ATPase_AAA_core"/>
</dbReference>
<dbReference type="FunFam" id="3.40.50.300:FF:000109">
    <property type="entry name" value="Peroxisomal biogenesis factor 6"/>
    <property type="match status" value="1"/>
</dbReference>
<keyword evidence="14" id="KW-1185">Reference proteome</keyword>
<dbReference type="RefSeq" id="XP_003955431.1">
    <property type="nucleotide sequence ID" value="XM_003955382.1"/>
</dbReference>
<dbReference type="Gene3D" id="1.10.8.60">
    <property type="match status" value="2"/>
</dbReference>
<comment type="similarity">
    <text evidence="1">Belongs to the AAA ATPase family.</text>
</comment>
<keyword evidence="2" id="KW-0962">Peroxisome biogenesis</keyword>
<dbReference type="Pfam" id="PF00004">
    <property type="entry name" value="AAA"/>
    <property type="match status" value="2"/>
</dbReference>
<dbReference type="GO" id="GO:0016562">
    <property type="term" value="P:protein import into peroxisome matrix, receptor recycling"/>
    <property type="evidence" value="ECO:0007669"/>
    <property type="project" value="EnsemblFungi"/>
</dbReference>
<reference evidence="13 14" key="1">
    <citation type="journal article" date="2011" name="Proc. Natl. Acad. Sci. U.S.A.">
        <title>Evolutionary erosion of yeast sex chromosomes by mating-type switching accidents.</title>
        <authorList>
            <person name="Gordon J.L."/>
            <person name="Armisen D."/>
            <person name="Proux-Wera E."/>
            <person name="Oheigeartaigh S.S."/>
            <person name="Byrne K.P."/>
            <person name="Wolfe K.H."/>
        </authorList>
    </citation>
    <scope>NUCLEOTIDE SEQUENCE [LARGE SCALE GENOMIC DNA]</scope>
    <source>
        <strain evidence="14">ATCC 22294 / BCRC 22015 / CBS 2517 / CECT 1963 / NBRC 1671 / NRRL Y-8276</strain>
    </source>
</reference>
<comment type="catalytic activity">
    <reaction evidence="11">
        <text>ATP + H2O = ADP + phosphate + H(+)</text>
        <dbReference type="Rhea" id="RHEA:13065"/>
        <dbReference type="ChEBI" id="CHEBI:15377"/>
        <dbReference type="ChEBI" id="CHEBI:15378"/>
        <dbReference type="ChEBI" id="CHEBI:30616"/>
        <dbReference type="ChEBI" id="CHEBI:43474"/>
        <dbReference type="ChEBI" id="CHEBI:456216"/>
    </reaction>
    <physiologicalReaction direction="left-to-right" evidence="11">
        <dbReference type="Rhea" id="RHEA:13066"/>
    </physiologicalReaction>
</comment>
<dbReference type="InterPro" id="IPR056995">
    <property type="entry name" value="PEX6_4th_dom"/>
</dbReference>
<dbReference type="Proteomes" id="UP000005220">
    <property type="component" value="Chromosome 1"/>
</dbReference>
<comment type="subcellular location">
    <subcellularLocation>
        <location evidence="7">Endomembrane system</location>
        <topology evidence="7">Peripheral membrane protein</topology>
        <orientation evidence="7">Cytoplasmic side</orientation>
    </subcellularLocation>
</comment>
<protein>
    <recommendedName>
        <fullName evidence="8">Peroxisomal ATPase PEX6</fullName>
    </recommendedName>
    <alternativeName>
        <fullName evidence="9">Peroxin-6</fullName>
    </alternativeName>
</protein>
<dbReference type="InterPro" id="IPR003960">
    <property type="entry name" value="ATPase_AAA_CS"/>
</dbReference>
<evidence type="ECO:0000256" key="11">
    <source>
        <dbReference type="ARBA" id="ARBA00048778"/>
    </source>
</evidence>
<dbReference type="STRING" id="1071382.H2APJ6"/>
<evidence type="ECO:0000313" key="13">
    <source>
        <dbReference type="EMBL" id="CCF56296.1"/>
    </source>
</evidence>
<dbReference type="CDD" id="cd19527">
    <property type="entry name" value="RecA-like_PEX6_r2"/>
    <property type="match status" value="1"/>
</dbReference>